<dbReference type="PANTHER" id="PTHR12546">
    <property type="entry name" value="FER-1-LIKE"/>
    <property type="match status" value="1"/>
</dbReference>
<evidence type="ECO:0000256" key="3">
    <source>
        <dbReference type="ARBA" id="ARBA00022737"/>
    </source>
</evidence>
<proteinExistence type="predicted"/>
<dbReference type="PANTHER" id="PTHR12546:SF44">
    <property type="entry name" value="DYSFERLIN"/>
    <property type="match status" value="1"/>
</dbReference>
<name>V8N5F2_OPHHA</name>
<protein>
    <submittedName>
        <fullName evidence="7">Dysferlin</fullName>
    </submittedName>
</protein>
<dbReference type="Pfam" id="PF00168">
    <property type="entry name" value="C2"/>
    <property type="match status" value="1"/>
</dbReference>
<evidence type="ECO:0000313" key="7">
    <source>
        <dbReference type="EMBL" id="ETE57494.1"/>
    </source>
</evidence>
<dbReference type="Gene3D" id="2.60.40.150">
    <property type="entry name" value="C2 domain"/>
    <property type="match status" value="1"/>
</dbReference>
<gene>
    <name evidence="7" type="primary">DYSF</name>
    <name evidence="7" type="ORF">L345_16789</name>
</gene>
<dbReference type="InterPro" id="IPR035892">
    <property type="entry name" value="C2_domain_sf"/>
</dbReference>
<dbReference type="SMART" id="SM00239">
    <property type="entry name" value="C2"/>
    <property type="match status" value="1"/>
</dbReference>
<keyword evidence="4" id="KW-1133">Transmembrane helix</keyword>
<dbReference type="GO" id="GO:0006906">
    <property type="term" value="P:vesicle fusion"/>
    <property type="evidence" value="ECO:0007669"/>
    <property type="project" value="TreeGrafter"/>
</dbReference>
<dbReference type="CDD" id="cd04017">
    <property type="entry name" value="C2D_Ferlin"/>
    <property type="match status" value="1"/>
</dbReference>
<comment type="subcellular location">
    <subcellularLocation>
        <location evidence="1">Membrane</location>
        <topology evidence="1">Single-pass membrane protein</topology>
    </subcellularLocation>
</comment>
<reference evidence="7 8" key="1">
    <citation type="journal article" date="2013" name="Proc. Natl. Acad. Sci. U.S.A.">
        <title>The king cobra genome reveals dynamic gene evolution and adaptation in the snake venom system.</title>
        <authorList>
            <person name="Vonk F.J."/>
            <person name="Casewell N.R."/>
            <person name="Henkel C.V."/>
            <person name="Heimberg A.M."/>
            <person name="Jansen H.J."/>
            <person name="McCleary R.J."/>
            <person name="Kerkkamp H.M."/>
            <person name="Vos R.A."/>
            <person name="Guerreiro I."/>
            <person name="Calvete J.J."/>
            <person name="Wuster W."/>
            <person name="Woods A.E."/>
            <person name="Logan J.M."/>
            <person name="Harrison R.A."/>
            <person name="Castoe T.A."/>
            <person name="de Koning A.P."/>
            <person name="Pollock D.D."/>
            <person name="Yandell M."/>
            <person name="Calderon D."/>
            <person name="Renjifo C."/>
            <person name="Currier R.B."/>
            <person name="Salgado D."/>
            <person name="Pla D."/>
            <person name="Sanz L."/>
            <person name="Hyder A.S."/>
            <person name="Ribeiro J.M."/>
            <person name="Arntzen J.W."/>
            <person name="van den Thillart G.E."/>
            <person name="Boetzer M."/>
            <person name="Pirovano W."/>
            <person name="Dirks R.P."/>
            <person name="Spaink H.P."/>
            <person name="Duboule D."/>
            <person name="McGlinn E."/>
            <person name="Kini R.M."/>
            <person name="Richardson M.K."/>
        </authorList>
    </citation>
    <scope>NUCLEOTIDE SEQUENCE</scope>
    <source>
        <tissue evidence="7">Blood</tissue>
    </source>
</reference>
<comment type="caution">
    <text evidence="7">The sequence shown here is derived from an EMBL/GenBank/DDBJ whole genome shotgun (WGS) entry which is preliminary data.</text>
</comment>
<keyword evidence="3" id="KW-0677">Repeat</keyword>
<organism evidence="7 8">
    <name type="scientific">Ophiophagus hannah</name>
    <name type="common">King cobra</name>
    <name type="synonym">Naja hannah</name>
    <dbReference type="NCBI Taxonomy" id="8665"/>
    <lineage>
        <taxon>Eukaryota</taxon>
        <taxon>Metazoa</taxon>
        <taxon>Chordata</taxon>
        <taxon>Craniata</taxon>
        <taxon>Vertebrata</taxon>
        <taxon>Euteleostomi</taxon>
        <taxon>Lepidosauria</taxon>
        <taxon>Squamata</taxon>
        <taxon>Bifurcata</taxon>
        <taxon>Unidentata</taxon>
        <taxon>Episquamata</taxon>
        <taxon>Toxicofera</taxon>
        <taxon>Serpentes</taxon>
        <taxon>Colubroidea</taxon>
        <taxon>Elapidae</taxon>
        <taxon>Elapinae</taxon>
        <taxon>Ophiophagus</taxon>
    </lineage>
</organism>
<dbReference type="GO" id="GO:0001778">
    <property type="term" value="P:plasma membrane repair"/>
    <property type="evidence" value="ECO:0007669"/>
    <property type="project" value="TreeGrafter"/>
</dbReference>
<keyword evidence="5" id="KW-0472">Membrane</keyword>
<feature type="domain" description="C2" evidence="6">
    <location>
        <begin position="1"/>
        <end position="125"/>
    </location>
</feature>
<dbReference type="PROSITE" id="PS50004">
    <property type="entry name" value="C2"/>
    <property type="match status" value="1"/>
</dbReference>
<keyword evidence="2" id="KW-0812">Transmembrane</keyword>
<dbReference type="Proteomes" id="UP000018936">
    <property type="component" value="Unassembled WGS sequence"/>
</dbReference>
<dbReference type="EMBL" id="AZIM01008343">
    <property type="protein sequence ID" value="ETE57494.1"/>
    <property type="molecule type" value="Genomic_DNA"/>
</dbReference>
<dbReference type="GO" id="GO:0050765">
    <property type="term" value="P:negative regulation of phagocytosis"/>
    <property type="evidence" value="ECO:0007669"/>
    <property type="project" value="TreeGrafter"/>
</dbReference>
<accession>V8N5F2</accession>
<dbReference type="AlphaFoldDB" id="V8N5F2"/>
<sequence>MFTASFSLLKDGNRYHLRCYIYQARDLLAMDKDSFSDPYAIVSFLHQSQKTVVAKNTLNPTWDQTLIFYEIEIFGAPQNVAESPPNIVIEIYDHDTYGADEFLGRCVCRPTLDYTPRLSWYPIVKGSRTAGELLAAFELIQREKMLTIAIFNAKKK</sequence>
<evidence type="ECO:0000256" key="4">
    <source>
        <dbReference type="ARBA" id="ARBA00022989"/>
    </source>
</evidence>
<evidence type="ECO:0000256" key="5">
    <source>
        <dbReference type="ARBA" id="ARBA00023136"/>
    </source>
</evidence>
<dbReference type="GO" id="GO:0002281">
    <property type="term" value="P:macrophage activation involved in immune response"/>
    <property type="evidence" value="ECO:0007669"/>
    <property type="project" value="TreeGrafter"/>
</dbReference>
<evidence type="ECO:0000256" key="1">
    <source>
        <dbReference type="ARBA" id="ARBA00004167"/>
    </source>
</evidence>
<dbReference type="GO" id="GO:0033292">
    <property type="term" value="P:T-tubule organization"/>
    <property type="evidence" value="ECO:0007669"/>
    <property type="project" value="TreeGrafter"/>
</dbReference>
<dbReference type="OrthoDB" id="270970at2759"/>
<dbReference type="InterPro" id="IPR037723">
    <property type="entry name" value="C2D_Ferlin"/>
</dbReference>
<dbReference type="SUPFAM" id="SSF49562">
    <property type="entry name" value="C2 domain (Calcium/lipid-binding domain, CaLB)"/>
    <property type="match status" value="1"/>
</dbReference>
<evidence type="ECO:0000256" key="2">
    <source>
        <dbReference type="ARBA" id="ARBA00022692"/>
    </source>
</evidence>
<dbReference type="InterPro" id="IPR037721">
    <property type="entry name" value="Ferlin"/>
</dbReference>
<dbReference type="GO" id="GO:0031410">
    <property type="term" value="C:cytoplasmic vesicle"/>
    <property type="evidence" value="ECO:0007669"/>
    <property type="project" value="TreeGrafter"/>
</dbReference>
<evidence type="ECO:0000313" key="8">
    <source>
        <dbReference type="Proteomes" id="UP000018936"/>
    </source>
</evidence>
<keyword evidence="8" id="KW-1185">Reference proteome</keyword>
<dbReference type="GO" id="GO:0030315">
    <property type="term" value="C:T-tubule"/>
    <property type="evidence" value="ECO:0007669"/>
    <property type="project" value="TreeGrafter"/>
</dbReference>
<dbReference type="InterPro" id="IPR000008">
    <property type="entry name" value="C2_dom"/>
</dbReference>
<evidence type="ECO:0000259" key="6">
    <source>
        <dbReference type="PROSITE" id="PS50004"/>
    </source>
</evidence>
<dbReference type="GO" id="GO:0002280">
    <property type="term" value="P:monocyte activation involved in immune response"/>
    <property type="evidence" value="ECO:0007669"/>
    <property type="project" value="TreeGrafter"/>
</dbReference>
<dbReference type="FunFam" id="2.60.40.150:FF:000026">
    <property type="entry name" value="dysferlin isoform X2"/>
    <property type="match status" value="1"/>
</dbReference>